<dbReference type="GO" id="GO:0000155">
    <property type="term" value="F:phosphorelay sensor kinase activity"/>
    <property type="evidence" value="ECO:0007669"/>
    <property type="project" value="InterPro"/>
</dbReference>
<evidence type="ECO:0000256" key="5">
    <source>
        <dbReference type="ARBA" id="ARBA00022741"/>
    </source>
</evidence>
<comment type="caution">
    <text evidence="13">The sequence shown here is derived from an EMBL/GenBank/DDBJ whole genome shotgun (WGS) entry which is preliminary data.</text>
</comment>
<protein>
    <recommendedName>
        <fullName evidence="2">histidine kinase</fullName>
        <ecNumber evidence="2">2.7.13.3</ecNumber>
    </recommendedName>
</protein>
<feature type="transmembrane region" description="Helical" evidence="10">
    <location>
        <begin position="98"/>
        <end position="117"/>
    </location>
</feature>
<feature type="transmembrane region" description="Helical" evidence="10">
    <location>
        <begin position="149"/>
        <end position="173"/>
    </location>
</feature>
<accession>A0A7W4UVL5</accession>
<feature type="region of interest" description="Disordered" evidence="9">
    <location>
        <begin position="355"/>
        <end position="378"/>
    </location>
</feature>
<organism evidence="13 14">
    <name type="scientific">Leifsonia aquatica</name>
    <name type="common">Corynebacterium aquaticum</name>
    <dbReference type="NCBI Taxonomy" id="144185"/>
    <lineage>
        <taxon>Bacteria</taxon>
        <taxon>Bacillati</taxon>
        <taxon>Actinomycetota</taxon>
        <taxon>Actinomycetes</taxon>
        <taxon>Micrococcales</taxon>
        <taxon>Microbacteriaceae</taxon>
        <taxon>Leifsonia</taxon>
    </lineage>
</organism>
<keyword evidence="10" id="KW-0812">Transmembrane</keyword>
<evidence type="ECO:0000256" key="2">
    <source>
        <dbReference type="ARBA" id="ARBA00012438"/>
    </source>
</evidence>
<dbReference type="GO" id="GO:0046983">
    <property type="term" value="F:protein dimerization activity"/>
    <property type="evidence" value="ECO:0007669"/>
    <property type="project" value="InterPro"/>
</dbReference>
<sequence>MTTTSTPAAPSTGALHLDRARVLLWGITTTAAVAILVVSSVLSATLYGVPVIVALLVSLVLGGAIPVAVVRPAAAVALSAAAVILLALLGSPDTGSPWPVAVPSTIALAATLAIAVAQSAWRTAVPVWAVAVAAVTIVGSTGLRPPATAGAVTADLVVFAAVTATALLGGLLVSRWQDVRRQLLREQRISASEQALREVAEERTRIARELHDVVAHGMSAIQVQASSARYRLPDLSDEAAAEFDELAATARSAMGEMRMLLGVLRSEDVAVETAPQPGVADVRALVTGAGRRGTVRLDDRLDADAAARLEPVVSLAVYRIVQESLSNIARHATGAGAEVVIERTAEGLVVTVENEQAPGRPASAPAPESGGHGIRGMRERAELLGGSLEAGRRADGGYRVRAILPVAAPGGDS</sequence>
<dbReference type="Pfam" id="PF02518">
    <property type="entry name" value="HATPase_c"/>
    <property type="match status" value="1"/>
</dbReference>
<dbReference type="PANTHER" id="PTHR24421:SF10">
    <property type="entry name" value="NITRATE_NITRITE SENSOR PROTEIN NARQ"/>
    <property type="match status" value="1"/>
</dbReference>
<evidence type="ECO:0000259" key="11">
    <source>
        <dbReference type="Pfam" id="PF02518"/>
    </source>
</evidence>
<evidence type="ECO:0000256" key="6">
    <source>
        <dbReference type="ARBA" id="ARBA00022777"/>
    </source>
</evidence>
<dbReference type="RefSeq" id="WP_246396877.1">
    <property type="nucleotide sequence ID" value="NZ_JACHVP010000001.1"/>
</dbReference>
<evidence type="ECO:0000313" key="14">
    <source>
        <dbReference type="Proteomes" id="UP000538196"/>
    </source>
</evidence>
<evidence type="ECO:0000256" key="3">
    <source>
        <dbReference type="ARBA" id="ARBA00022553"/>
    </source>
</evidence>
<gene>
    <name evidence="13" type="ORF">FHX33_001305</name>
</gene>
<dbReference type="EMBL" id="JACHVP010000001">
    <property type="protein sequence ID" value="MBB2966573.1"/>
    <property type="molecule type" value="Genomic_DNA"/>
</dbReference>
<dbReference type="InterPro" id="IPR036890">
    <property type="entry name" value="HATPase_C_sf"/>
</dbReference>
<evidence type="ECO:0000259" key="12">
    <source>
        <dbReference type="Pfam" id="PF07730"/>
    </source>
</evidence>
<comment type="catalytic activity">
    <reaction evidence="1">
        <text>ATP + protein L-histidine = ADP + protein N-phospho-L-histidine.</text>
        <dbReference type="EC" id="2.7.13.3"/>
    </reaction>
</comment>
<dbReference type="SUPFAM" id="SSF55874">
    <property type="entry name" value="ATPase domain of HSP90 chaperone/DNA topoisomerase II/histidine kinase"/>
    <property type="match status" value="1"/>
</dbReference>
<dbReference type="GO" id="GO:0016020">
    <property type="term" value="C:membrane"/>
    <property type="evidence" value="ECO:0007669"/>
    <property type="project" value="InterPro"/>
</dbReference>
<feature type="transmembrane region" description="Helical" evidence="10">
    <location>
        <begin position="74"/>
        <end position="92"/>
    </location>
</feature>
<feature type="transmembrane region" description="Helical" evidence="10">
    <location>
        <begin position="47"/>
        <end position="67"/>
    </location>
</feature>
<dbReference type="Proteomes" id="UP000538196">
    <property type="component" value="Unassembled WGS sequence"/>
</dbReference>
<feature type="domain" description="Histidine kinase/HSP90-like ATPase" evidence="11">
    <location>
        <begin position="315"/>
        <end position="407"/>
    </location>
</feature>
<dbReference type="CDD" id="cd16917">
    <property type="entry name" value="HATPase_UhpB-NarQ-NarX-like"/>
    <property type="match status" value="1"/>
</dbReference>
<dbReference type="InterPro" id="IPR050482">
    <property type="entry name" value="Sensor_HK_TwoCompSys"/>
</dbReference>
<keyword evidence="10" id="KW-1133">Transmembrane helix</keyword>
<keyword evidence="5" id="KW-0547">Nucleotide-binding</keyword>
<evidence type="ECO:0000256" key="8">
    <source>
        <dbReference type="ARBA" id="ARBA00023012"/>
    </source>
</evidence>
<keyword evidence="8" id="KW-0902">Two-component regulatory system</keyword>
<feature type="transmembrane region" description="Helical" evidence="10">
    <location>
        <begin position="22"/>
        <end position="41"/>
    </location>
</feature>
<keyword evidence="14" id="KW-1185">Reference proteome</keyword>
<feature type="transmembrane region" description="Helical" evidence="10">
    <location>
        <begin position="124"/>
        <end position="143"/>
    </location>
</feature>
<dbReference type="Pfam" id="PF07730">
    <property type="entry name" value="HisKA_3"/>
    <property type="match status" value="1"/>
</dbReference>
<dbReference type="Gene3D" id="1.20.5.1930">
    <property type="match status" value="1"/>
</dbReference>
<dbReference type="PANTHER" id="PTHR24421">
    <property type="entry name" value="NITRATE/NITRITE SENSOR PROTEIN NARX-RELATED"/>
    <property type="match status" value="1"/>
</dbReference>
<keyword evidence="6 13" id="KW-0418">Kinase</keyword>
<evidence type="ECO:0000256" key="9">
    <source>
        <dbReference type="SAM" id="MobiDB-lite"/>
    </source>
</evidence>
<keyword evidence="3" id="KW-0597">Phosphoprotein</keyword>
<reference evidence="13 14" key="1">
    <citation type="submission" date="2020-08" db="EMBL/GenBank/DDBJ databases">
        <title>Sequencing the genomes of 1000 actinobacteria strains.</title>
        <authorList>
            <person name="Klenk H.-P."/>
        </authorList>
    </citation>
    <scope>NUCLEOTIDE SEQUENCE [LARGE SCALE GENOMIC DNA]</scope>
    <source>
        <strain evidence="13 14">DSM 20146</strain>
    </source>
</reference>
<dbReference type="Gene3D" id="3.30.565.10">
    <property type="entry name" value="Histidine kinase-like ATPase, C-terminal domain"/>
    <property type="match status" value="1"/>
</dbReference>
<dbReference type="EC" id="2.7.13.3" evidence="2"/>
<evidence type="ECO:0000313" key="13">
    <source>
        <dbReference type="EMBL" id="MBB2966573.1"/>
    </source>
</evidence>
<keyword evidence="7" id="KW-0067">ATP-binding</keyword>
<feature type="domain" description="Signal transduction histidine kinase subgroup 3 dimerisation and phosphoacceptor" evidence="12">
    <location>
        <begin position="202"/>
        <end position="267"/>
    </location>
</feature>
<dbReference type="GO" id="GO:0005524">
    <property type="term" value="F:ATP binding"/>
    <property type="evidence" value="ECO:0007669"/>
    <property type="project" value="UniProtKB-KW"/>
</dbReference>
<evidence type="ECO:0000256" key="4">
    <source>
        <dbReference type="ARBA" id="ARBA00022679"/>
    </source>
</evidence>
<name>A0A7W4UVL5_LEIAQ</name>
<evidence type="ECO:0000256" key="1">
    <source>
        <dbReference type="ARBA" id="ARBA00000085"/>
    </source>
</evidence>
<dbReference type="AlphaFoldDB" id="A0A7W4UVL5"/>
<dbReference type="InterPro" id="IPR003594">
    <property type="entry name" value="HATPase_dom"/>
</dbReference>
<evidence type="ECO:0000256" key="7">
    <source>
        <dbReference type="ARBA" id="ARBA00022840"/>
    </source>
</evidence>
<proteinExistence type="predicted"/>
<evidence type="ECO:0000256" key="10">
    <source>
        <dbReference type="SAM" id="Phobius"/>
    </source>
</evidence>
<dbReference type="InterPro" id="IPR011712">
    <property type="entry name" value="Sig_transdc_His_kin_sub3_dim/P"/>
</dbReference>
<keyword evidence="4" id="KW-0808">Transferase</keyword>
<keyword evidence="10" id="KW-0472">Membrane</keyword>